<dbReference type="Proteomes" id="UP000237883">
    <property type="component" value="Chromosome"/>
</dbReference>
<sequence length="293" mass="31265">MAETLQMGTMFAPEVVADLFNKVKGHSTLAQLSGQIPVAFTGSDIFTFSMDSEVNLVGEGGKKGAGGIKAEPVKIVPLKVEYGARVSDEFMYASEEKQLDILTAFNDGYSKKIARGLDIMAMHGVNPRDKQVSTLIGTKSFDTATGVTKVDYIAGTEEAVLETAAAAIGEYDVTGFALSKTFGSELAKIKINGVPQYPEFRFGASPGALGGTACDVNSTVSFANKAVGYVGDFANGFKWGFAKDIPLEVIPYGDPDQTGKDLKAYNQVYLRAETYIGWGILDPSAFAKIIKKD</sequence>
<accession>A0A2S0L5I3</accession>
<protein>
    <submittedName>
        <fullName evidence="1">Phage major capsid protein</fullName>
    </submittedName>
</protein>
<evidence type="ECO:0000313" key="1">
    <source>
        <dbReference type="EMBL" id="AVM48549.1"/>
    </source>
</evidence>
<reference evidence="2" key="1">
    <citation type="submission" date="2018-02" db="EMBL/GenBank/DDBJ databases">
        <authorList>
            <person name="Holder M.E."/>
            <person name="Ajami N.J."/>
            <person name="Petrosino J.F."/>
        </authorList>
    </citation>
    <scope>NUCLEOTIDE SEQUENCE [LARGE SCALE GENOMIC DNA]</scope>
    <source>
        <strain evidence="2">CCUG 47132</strain>
    </source>
</reference>
<dbReference type="EMBL" id="CP027228">
    <property type="protein sequence ID" value="AVM48549.1"/>
    <property type="molecule type" value="Genomic_DNA"/>
</dbReference>
<gene>
    <name evidence="1" type="ORF">C5Q96_06690</name>
</gene>
<evidence type="ECO:0000313" key="2">
    <source>
        <dbReference type="Proteomes" id="UP000237883"/>
    </source>
</evidence>
<proteinExistence type="predicted"/>
<dbReference type="KEGG" id="mdv:C5Q96_06690"/>
<dbReference type="OrthoDB" id="3194758at2"/>
<dbReference type="SUPFAM" id="SSF56563">
    <property type="entry name" value="Major capsid protein gp5"/>
    <property type="match status" value="1"/>
</dbReference>
<dbReference type="RefSeq" id="WP_106057604.1">
    <property type="nucleotide sequence ID" value="NZ_CP027228.1"/>
</dbReference>
<dbReference type="GeneID" id="78391948"/>
<name>A0A2S0L5I3_9FIRM</name>
<dbReference type="AlphaFoldDB" id="A0A2S0L5I3"/>
<organism evidence="1 2">
    <name type="scientific">Mogibacterium diversum</name>
    <dbReference type="NCBI Taxonomy" id="114527"/>
    <lineage>
        <taxon>Bacteria</taxon>
        <taxon>Bacillati</taxon>
        <taxon>Bacillota</taxon>
        <taxon>Clostridia</taxon>
        <taxon>Peptostreptococcales</taxon>
        <taxon>Anaerovoracaceae</taxon>
        <taxon>Mogibacterium</taxon>
    </lineage>
</organism>
<keyword evidence="2" id="KW-1185">Reference proteome</keyword>